<evidence type="ECO:0000256" key="2">
    <source>
        <dbReference type="SAM" id="Coils"/>
    </source>
</evidence>
<keyword evidence="3" id="KW-0732">Signal</keyword>
<feature type="coiled-coil region" evidence="2">
    <location>
        <begin position="165"/>
        <end position="203"/>
    </location>
</feature>
<evidence type="ECO:0000256" key="1">
    <source>
        <dbReference type="PROSITE-ProRule" id="PRU00339"/>
    </source>
</evidence>
<dbReference type="InterPro" id="IPR019734">
    <property type="entry name" value="TPR_rpt"/>
</dbReference>
<evidence type="ECO:0000313" key="4">
    <source>
        <dbReference type="EMBL" id="TPV31901.1"/>
    </source>
</evidence>
<feature type="chain" id="PRO_5021367480" evidence="3">
    <location>
        <begin position="22"/>
        <end position="460"/>
    </location>
</feature>
<dbReference type="AlphaFoldDB" id="A0A506PD48"/>
<organism evidence="4 5">
    <name type="scientific">Paucihalobacter ruber</name>
    <dbReference type="NCBI Taxonomy" id="2567861"/>
    <lineage>
        <taxon>Bacteria</taxon>
        <taxon>Pseudomonadati</taxon>
        <taxon>Bacteroidota</taxon>
        <taxon>Flavobacteriia</taxon>
        <taxon>Flavobacteriales</taxon>
        <taxon>Flavobacteriaceae</taxon>
        <taxon>Paucihalobacter</taxon>
    </lineage>
</organism>
<evidence type="ECO:0000313" key="5">
    <source>
        <dbReference type="Proteomes" id="UP000317332"/>
    </source>
</evidence>
<dbReference type="Proteomes" id="UP000317332">
    <property type="component" value="Unassembled WGS sequence"/>
</dbReference>
<dbReference type="RefSeq" id="WP_140991144.1">
    <property type="nucleotide sequence ID" value="NZ_VHIQ01000007.1"/>
</dbReference>
<keyword evidence="2" id="KW-0175">Coiled coil</keyword>
<dbReference type="PROSITE" id="PS50005">
    <property type="entry name" value="TPR"/>
    <property type="match status" value="1"/>
</dbReference>
<name>A0A506PD48_9FLAO</name>
<proteinExistence type="predicted"/>
<gene>
    <name evidence="4" type="ORF">FJ651_13880</name>
</gene>
<feature type="signal peptide" evidence="3">
    <location>
        <begin position="1"/>
        <end position="21"/>
    </location>
</feature>
<dbReference type="SUPFAM" id="SSF48452">
    <property type="entry name" value="TPR-like"/>
    <property type="match status" value="1"/>
</dbReference>
<evidence type="ECO:0000256" key="3">
    <source>
        <dbReference type="SAM" id="SignalP"/>
    </source>
</evidence>
<dbReference type="InterPro" id="IPR011990">
    <property type="entry name" value="TPR-like_helical_dom_sf"/>
</dbReference>
<comment type="caution">
    <text evidence="4">The sequence shown here is derived from an EMBL/GenBank/DDBJ whole genome shotgun (WGS) entry which is preliminary data.</text>
</comment>
<protein>
    <submittedName>
        <fullName evidence="4">Uncharacterized protein</fullName>
    </submittedName>
</protein>
<keyword evidence="1" id="KW-0802">TPR repeat</keyword>
<reference evidence="4 5" key="1">
    <citation type="submission" date="2019-06" db="EMBL/GenBank/DDBJ databases">
        <title>Flavobacteriaceae Paucihalobacterium erythroidium CWB-1, complete genome.</title>
        <authorList>
            <person name="Wu S."/>
        </authorList>
    </citation>
    <scope>NUCLEOTIDE SEQUENCE [LARGE SCALE GENOMIC DNA]</scope>
    <source>
        <strain evidence="4 5">CWB-1</strain>
    </source>
</reference>
<feature type="repeat" description="TPR" evidence="1">
    <location>
        <begin position="335"/>
        <end position="368"/>
    </location>
</feature>
<sequence length="460" mass="52523">MKTRITLIFTAILVSLNVSFAQQDEECMNNLQIFSEFAKKKNYDEAYKPWMVVRTKCPKFNRAIYQYGEKILDDKISKTTGDEQAAFVNDLIAMYDQAMEYYPQYYTKGDVLSKQAQIMFDYQEVLKKDKLSLYNAFNKAYTEDKDNFTNPKSLYTYFSAMVDLFDEKKKTAQEMFDKYDDLNEKIESEVSNYSALLNKLIEKEEAGQALTGKEPSYKRSYESYLTNYDIISAGMDQKLGERANCSVLIPLYERDFEQYKNDAVWLKRSVNRMYAKECTDDALYIKLVKAYDAAAPSADTKVFVADLLMKDGKESEAFKYLQEAYDLETDPVKKGNRANKIAITLKNKGRLSQARTYFENSLKLNPSNGRPHLAIATMYANSANSCGDTNFKKRAVFWLAAQEAAKAGRVDPTLGTLASQTEANFKAKAPSKGEIFQEDMAGKTINISCWINRSITVPSL</sequence>
<dbReference type="Gene3D" id="1.25.40.10">
    <property type="entry name" value="Tetratricopeptide repeat domain"/>
    <property type="match status" value="1"/>
</dbReference>
<dbReference type="OrthoDB" id="1522899at2"/>
<keyword evidence="5" id="KW-1185">Reference proteome</keyword>
<dbReference type="EMBL" id="VHIQ01000007">
    <property type="protein sequence ID" value="TPV31901.1"/>
    <property type="molecule type" value="Genomic_DNA"/>
</dbReference>
<accession>A0A506PD48</accession>